<evidence type="ECO:0000313" key="3">
    <source>
        <dbReference type="EMBL" id="KAA8579402.1"/>
    </source>
</evidence>
<keyword evidence="2" id="KW-0812">Transmembrane</keyword>
<feature type="transmembrane region" description="Helical" evidence="2">
    <location>
        <begin position="33"/>
        <end position="52"/>
    </location>
</feature>
<feature type="non-terminal residue" evidence="3">
    <location>
        <position position="1"/>
    </location>
</feature>
<keyword evidence="2" id="KW-0472">Membrane</keyword>
<protein>
    <submittedName>
        <fullName evidence="3">Uncharacterized protein</fullName>
    </submittedName>
</protein>
<organism evidence="3 4">
    <name type="scientific">Etheostoma spectabile</name>
    <name type="common">orangethroat darter</name>
    <dbReference type="NCBI Taxonomy" id="54343"/>
    <lineage>
        <taxon>Eukaryota</taxon>
        <taxon>Metazoa</taxon>
        <taxon>Chordata</taxon>
        <taxon>Craniata</taxon>
        <taxon>Vertebrata</taxon>
        <taxon>Euteleostomi</taxon>
        <taxon>Actinopterygii</taxon>
        <taxon>Neopterygii</taxon>
        <taxon>Teleostei</taxon>
        <taxon>Neoteleostei</taxon>
        <taxon>Acanthomorphata</taxon>
        <taxon>Eupercaria</taxon>
        <taxon>Perciformes</taxon>
        <taxon>Percoidei</taxon>
        <taxon>Percidae</taxon>
        <taxon>Etheostomatinae</taxon>
        <taxon>Etheostoma</taxon>
    </lineage>
</organism>
<reference evidence="3 4" key="1">
    <citation type="submission" date="2019-08" db="EMBL/GenBank/DDBJ databases">
        <title>A chromosome-level genome assembly, high-density linkage maps, and genome scans reveal the genomic architecture of hybrid incompatibilities underlying speciation via character displacement in darters (Percidae: Etheostominae).</title>
        <authorList>
            <person name="Moran R.L."/>
            <person name="Catchen J.M."/>
            <person name="Fuller R.C."/>
        </authorList>
    </citation>
    <scope>NUCLEOTIDE SEQUENCE [LARGE SCALE GENOMIC DNA]</scope>
    <source>
        <strain evidence="3">EspeVRDwgs_2016</strain>
        <tissue evidence="3">Muscle</tissue>
    </source>
</reference>
<gene>
    <name evidence="3" type="ORF">FQN60_002487</name>
</gene>
<dbReference type="Proteomes" id="UP000327493">
    <property type="component" value="Unassembled WGS sequence"/>
</dbReference>
<keyword evidence="4" id="KW-1185">Reference proteome</keyword>
<feature type="region of interest" description="Disordered" evidence="1">
    <location>
        <begin position="57"/>
        <end position="121"/>
    </location>
</feature>
<evidence type="ECO:0000256" key="2">
    <source>
        <dbReference type="SAM" id="Phobius"/>
    </source>
</evidence>
<accession>A0A5J5CCD2</accession>
<sequence length="121" mass="13545">YKSRCQLLRARRFPQSWTHLSTGSRDQSERIMLTRNVVVVFLFSPFILLATGDLDSNDIGLQAMSTDKDSTSDEAPTEMMNVVSPDQPGKTSSKRRPPTQKKKGRSSTLAPPNLRAPPSRR</sequence>
<name>A0A5J5CCD2_9PERO</name>
<evidence type="ECO:0000256" key="1">
    <source>
        <dbReference type="SAM" id="MobiDB-lite"/>
    </source>
</evidence>
<feature type="compositionally biased region" description="Basic residues" evidence="1">
    <location>
        <begin position="92"/>
        <end position="105"/>
    </location>
</feature>
<dbReference type="AlphaFoldDB" id="A0A5J5CCD2"/>
<dbReference type="EMBL" id="VOFY01000026">
    <property type="protein sequence ID" value="KAA8579402.1"/>
    <property type="molecule type" value="Genomic_DNA"/>
</dbReference>
<proteinExistence type="predicted"/>
<keyword evidence="2" id="KW-1133">Transmembrane helix</keyword>
<comment type="caution">
    <text evidence="3">The sequence shown here is derived from an EMBL/GenBank/DDBJ whole genome shotgun (WGS) entry which is preliminary data.</text>
</comment>
<evidence type="ECO:0000313" key="4">
    <source>
        <dbReference type="Proteomes" id="UP000327493"/>
    </source>
</evidence>